<dbReference type="InterPro" id="IPR014710">
    <property type="entry name" value="RmlC-like_jellyroll"/>
</dbReference>
<keyword evidence="2" id="KW-0560">Oxidoreductase</keyword>
<gene>
    <name evidence="2" type="ORF">TorRG33x02_056230</name>
</gene>
<dbReference type="GO" id="GO:0006559">
    <property type="term" value="P:L-phenylalanine catabolic process"/>
    <property type="evidence" value="ECO:0007669"/>
    <property type="project" value="UniProtKB-UniPathway"/>
</dbReference>
<dbReference type="Pfam" id="PF04209">
    <property type="entry name" value="HgmA_C"/>
    <property type="match status" value="1"/>
</dbReference>
<sequence>MSTASSTPPHDTCSGYLRAQRHTSTNEINSVRPYQPKADGFLPGGSSLHTCMTPHGPDTKTYEVTIPTKKYEILEFL</sequence>
<organism evidence="2 3">
    <name type="scientific">Trema orientale</name>
    <name type="common">Charcoal tree</name>
    <name type="synonym">Celtis orientalis</name>
    <dbReference type="NCBI Taxonomy" id="63057"/>
    <lineage>
        <taxon>Eukaryota</taxon>
        <taxon>Viridiplantae</taxon>
        <taxon>Streptophyta</taxon>
        <taxon>Embryophyta</taxon>
        <taxon>Tracheophyta</taxon>
        <taxon>Spermatophyta</taxon>
        <taxon>Magnoliopsida</taxon>
        <taxon>eudicotyledons</taxon>
        <taxon>Gunneridae</taxon>
        <taxon>Pentapetalae</taxon>
        <taxon>rosids</taxon>
        <taxon>fabids</taxon>
        <taxon>Rosales</taxon>
        <taxon>Cannabaceae</taxon>
        <taxon>Trema</taxon>
    </lineage>
</organism>
<dbReference type="InParanoid" id="A0A2P5FKS4"/>
<dbReference type="STRING" id="63057.A0A2P5FKS4"/>
<dbReference type="UniPathway" id="UPA00139">
    <property type="reaction ID" value="UER00339"/>
</dbReference>
<name>A0A2P5FKS4_TREOI</name>
<dbReference type="Gene3D" id="2.60.120.10">
    <property type="entry name" value="Jelly Rolls"/>
    <property type="match status" value="1"/>
</dbReference>
<proteinExistence type="predicted"/>
<feature type="domain" description="Homogentisate 1,2-dioxygenase C-terminal" evidence="1">
    <location>
        <begin position="34"/>
        <end position="66"/>
    </location>
</feature>
<dbReference type="EMBL" id="JXTC01000024">
    <property type="protein sequence ID" value="PON98389.1"/>
    <property type="molecule type" value="Genomic_DNA"/>
</dbReference>
<keyword evidence="3" id="KW-1185">Reference proteome</keyword>
<dbReference type="OrthoDB" id="1640428at2759"/>
<evidence type="ECO:0000313" key="3">
    <source>
        <dbReference type="Proteomes" id="UP000237000"/>
    </source>
</evidence>
<reference evidence="3" key="1">
    <citation type="submission" date="2016-06" db="EMBL/GenBank/DDBJ databases">
        <title>Parallel loss of symbiosis genes in relatives of nitrogen-fixing non-legume Parasponia.</title>
        <authorList>
            <person name="Van Velzen R."/>
            <person name="Holmer R."/>
            <person name="Bu F."/>
            <person name="Rutten L."/>
            <person name="Van Zeijl A."/>
            <person name="Liu W."/>
            <person name="Santuari L."/>
            <person name="Cao Q."/>
            <person name="Sharma T."/>
            <person name="Shen D."/>
            <person name="Roswanjaya Y."/>
            <person name="Wardhani T."/>
            <person name="Kalhor M.S."/>
            <person name="Jansen J."/>
            <person name="Van den Hoogen J."/>
            <person name="Gungor B."/>
            <person name="Hartog M."/>
            <person name="Hontelez J."/>
            <person name="Verver J."/>
            <person name="Yang W.-C."/>
            <person name="Schijlen E."/>
            <person name="Repin R."/>
            <person name="Schilthuizen M."/>
            <person name="Schranz E."/>
            <person name="Heidstra R."/>
            <person name="Miyata K."/>
            <person name="Fedorova E."/>
            <person name="Kohlen W."/>
            <person name="Bisseling T."/>
            <person name="Smit S."/>
            <person name="Geurts R."/>
        </authorList>
    </citation>
    <scope>NUCLEOTIDE SEQUENCE [LARGE SCALE GENOMIC DNA]</scope>
    <source>
        <strain evidence="3">cv. RG33-2</strain>
    </source>
</reference>
<evidence type="ECO:0000313" key="2">
    <source>
        <dbReference type="EMBL" id="PON98389.1"/>
    </source>
</evidence>
<dbReference type="AlphaFoldDB" id="A0A2P5FKS4"/>
<evidence type="ECO:0000259" key="1">
    <source>
        <dbReference type="Pfam" id="PF04209"/>
    </source>
</evidence>
<keyword evidence="2" id="KW-0223">Dioxygenase</keyword>
<dbReference type="InterPro" id="IPR011051">
    <property type="entry name" value="RmlC_Cupin_sf"/>
</dbReference>
<dbReference type="GO" id="GO:0051213">
    <property type="term" value="F:dioxygenase activity"/>
    <property type="evidence" value="ECO:0007669"/>
    <property type="project" value="UniProtKB-KW"/>
</dbReference>
<dbReference type="SUPFAM" id="SSF51182">
    <property type="entry name" value="RmlC-like cupins"/>
    <property type="match status" value="1"/>
</dbReference>
<accession>A0A2P5FKS4</accession>
<dbReference type="Proteomes" id="UP000237000">
    <property type="component" value="Unassembled WGS sequence"/>
</dbReference>
<dbReference type="InterPro" id="IPR046451">
    <property type="entry name" value="HgmA_C"/>
</dbReference>
<comment type="caution">
    <text evidence="2">The sequence shown here is derived from an EMBL/GenBank/DDBJ whole genome shotgun (WGS) entry which is preliminary data.</text>
</comment>
<protein>
    <submittedName>
        <fullName evidence="2">Homogentisate 1,2-dioxygenase</fullName>
    </submittedName>
</protein>